<evidence type="ECO:0000256" key="1">
    <source>
        <dbReference type="SAM" id="MobiDB-lite"/>
    </source>
</evidence>
<evidence type="ECO:0000313" key="3">
    <source>
        <dbReference type="Proteomes" id="UP000006643"/>
    </source>
</evidence>
<evidence type="ECO:0000313" key="2">
    <source>
        <dbReference type="EMBL" id="EEY57394.1"/>
    </source>
</evidence>
<reference evidence="3" key="1">
    <citation type="journal article" date="2009" name="Nature">
        <title>Genome sequence and analysis of the Irish potato famine pathogen Phytophthora infestans.</title>
        <authorList>
            <consortium name="The Broad Institute Genome Sequencing Platform"/>
            <person name="Haas B.J."/>
            <person name="Kamoun S."/>
            <person name="Zody M.C."/>
            <person name="Jiang R.H."/>
            <person name="Handsaker R.E."/>
            <person name="Cano L.M."/>
            <person name="Grabherr M."/>
            <person name="Kodira C.D."/>
            <person name="Raffaele S."/>
            <person name="Torto-Alalibo T."/>
            <person name="Bozkurt T.O."/>
            <person name="Ah-Fong A.M."/>
            <person name="Alvarado L."/>
            <person name="Anderson V.L."/>
            <person name="Armstrong M.R."/>
            <person name="Avrova A."/>
            <person name="Baxter L."/>
            <person name="Beynon J."/>
            <person name="Boevink P.C."/>
            <person name="Bollmann S.R."/>
            <person name="Bos J.I."/>
            <person name="Bulone V."/>
            <person name="Cai G."/>
            <person name="Cakir C."/>
            <person name="Carrington J.C."/>
            <person name="Chawner M."/>
            <person name="Conti L."/>
            <person name="Costanzo S."/>
            <person name="Ewan R."/>
            <person name="Fahlgren N."/>
            <person name="Fischbach M.A."/>
            <person name="Fugelstad J."/>
            <person name="Gilroy E.M."/>
            <person name="Gnerre S."/>
            <person name="Green P.J."/>
            <person name="Grenville-Briggs L.J."/>
            <person name="Griffith J."/>
            <person name="Grunwald N.J."/>
            <person name="Horn K."/>
            <person name="Horner N.R."/>
            <person name="Hu C.H."/>
            <person name="Huitema E."/>
            <person name="Jeong D.H."/>
            <person name="Jones A.M."/>
            <person name="Jones J.D."/>
            <person name="Jones R.W."/>
            <person name="Karlsson E.K."/>
            <person name="Kunjeti S.G."/>
            <person name="Lamour K."/>
            <person name="Liu Z."/>
            <person name="Ma L."/>
            <person name="Maclean D."/>
            <person name="Chibucos M.C."/>
            <person name="McDonald H."/>
            <person name="McWalters J."/>
            <person name="Meijer H.J."/>
            <person name="Morgan W."/>
            <person name="Morris P.F."/>
            <person name="Munro C.A."/>
            <person name="O'Neill K."/>
            <person name="Ospina-Giraldo M."/>
            <person name="Pinzon A."/>
            <person name="Pritchard L."/>
            <person name="Ramsahoye B."/>
            <person name="Ren Q."/>
            <person name="Restrepo S."/>
            <person name="Roy S."/>
            <person name="Sadanandom A."/>
            <person name="Savidor A."/>
            <person name="Schornack S."/>
            <person name="Schwartz D.C."/>
            <person name="Schumann U.D."/>
            <person name="Schwessinger B."/>
            <person name="Seyer L."/>
            <person name="Sharpe T."/>
            <person name="Silvar C."/>
            <person name="Song J."/>
            <person name="Studholme D.J."/>
            <person name="Sykes S."/>
            <person name="Thines M."/>
            <person name="van de Vondervoort P.J."/>
            <person name="Phuntumart V."/>
            <person name="Wawra S."/>
            <person name="Weide R."/>
            <person name="Win J."/>
            <person name="Young C."/>
            <person name="Zhou S."/>
            <person name="Fry W."/>
            <person name="Meyers B.C."/>
            <person name="van West P."/>
            <person name="Ristaino J."/>
            <person name="Govers F."/>
            <person name="Birch P.R."/>
            <person name="Whisson S.C."/>
            <person name="Judelson H.S."/>
            <person name="Nusbaum C."/>
        </authorList>
    </citation>
    <scope>NUCLEOTIDE SEQUENCE [LARGE SCALE GENOMIC DNA]</scope>
    <source>
        <strain evidence="3">T30-4</strain>
    </source>
</reference>
<organism evidence="2 3">
    <name type="scientific">Phytophthora infestans (strain T30-4)</name>
    <name type="common">Potato late blight agent</name>
    <dbReference type="NCBI Taxonomy" id="403677"/>
    <lineage>
        <taxon>Eukaryota</taxon>
        <taxon>Sar</taxon>
        <taxon>Stramenopiles</taxon>
        <taxon>Oomycota</taxon>
        <taxon>Peronosporomycetes</taxon>
        <taxon>Peronosporales</taxon>
        <taxon>Peronosporaceae</taxon>
        <taxon>Phytophthora</taxon>
    </lineage>
</organism>
<dbReference type="Proteomes" id="UP000006643">
    <property type="component" value="Unassembled WGS sequence"/>
</dbReference>
<dbReference type="VEuPathDB" id="FungiDB:PITG_11245"/>
<name>D0NGJ3_PHYIT</name>
<protein>
    <submittedName>
        <fullName evidence="2">Uncharacterized protein</fullName>
    </submittedName>
</protein>
<dbReference type="RefSeq" id="XP_002902004.1">
    <property type="nucleotide sequence ID" value="XM_002901958.1"/>
</dbReference>
<accession>D0NGJ3</accession>
<keyword evidence="3" id="KW-1185">Reference proteome</keyword>
<dbReference type="EMBL" id="DS028136">
    <property type="protein sequence ID" value="EEY57394.1"/>
    <property type="molecule type" value="Genomic_DNA"/>
</dbReference>
<feature type="compositionally biased region" description="Polar residues" evidence="1">
    <location>
        <begin position="1"/>
        <end position="22"/>
    </location>
</feature>
<dbReference type="InParanoid" id="D0NGJ3"/>
<dbReference type="KEGG" id="pif:PITG_11245"/>
<proteinExistence type="predicted"/>
<dbReference type="HOGENOM" id="CLU_1535468_0_0_1"/>
<sequence>MDNNSTSRVNLHSSQLATESGSHSGGDAKDHGETAAQLAVEESGGVTVMRTVDVREGAVICVEQEVVGLAEKAIALKIEGVGTLSTSTLSVMKKWHAAMSAIQDIKKAFMLIEDTDFSIVVSSHVMIPRAIGVEERLKNLPLSSLKMEYIVFFWRRALTSGRHCGFQDGKHWSCF</sequence>
<gene>
    <name evidence="2" type="ORF">PITG_11245</name>
</gene>
<feature type="region of interest" description="Disordered" evidence="1">
    <location>
        <begin position="1"/>
        <end position="35"/>
    </location>
</feature>
<dbReference type="AlphaFoldDB" id="D0NGJ3"/>
<dbReference type="GeneID" id="9476398"/>